<evidence type="ECO:0000259" key="1">
    <source>
        <dbReference type="PROSITE" id="PS51186"/>
    </source>
</evidence>
<gene>
    <name evidence="2" type="ORF">OG477_00815</name>
    <name evidence="3" type="ORF">OG477_44525</name>
</gene>
<organism evidence="2">
    <name type="scientific">Streptomyces sp. NBC_00180</name>
    <dbReference type="NCBI Taxonomy" id="2903632"/>
    <lineage>
        <taxon>Bacteria</taxon>
        <taxon>Bacillati</taxon>
        <taxon>Actinomycetota</taxon>
        <taxon>Actinomycetes</taxon>
        <taxon>Kitasatosporales</taxon>
        <taxon>Streptomycetaceae</taxon>
        <taxon>Streptomyces</taxon>
    </lineage>
</organism>
<dbReference type="EMBL" id="CP108140">
    <property type="protein sequence ID" value="WTP91823.1"/>
    <property type="molecule type" value="Genomic_DNA"/>
</dbReference>
<accession>A0AAU1HP95</accession>
<dbReference type="EMBL" id="CP108140">
    <property type="protein sequence ID" value="WTP84014.1"/>
    <property type="molecule type" value="Genomic_DNA"/>
</dbReference>
<evidence type="ECO:0000313" key="2">
    <source>
        <dbReference type="EMBL" id="WTP84014.1"/>
    </source>
</evidence>
<reference evidence="2" key="1">
    <citation type="submission" date="2022-10" db="EMBL/GenBank/DDBJ databases">
        <title>The complete genomes of actinobacterial strains from the NBC collection.</title>
        <authorList>
            <person name="Joergensen T.S."/>
            <person name="Alvarez Arevalo M."/>
            <person name="Sterndorff E.B."/>
            <person name="Faurdal D."/>
            <person name="Vuksanovic O."/>
            <person name="Mourched A.-S."/>
            <person name="Charusanti P."/>
            <person name="Shaw S."/>
            <person name="Blin K."/>
            <person name="Weber T."/>
        </authorList>
    </citation>
    <scope>NUCLEOTIDE SEQUENCE</scope>
    <source>
        <strain evidence="2">NBC 00180</strain>
    </source>
</reference>
<dbReference type="Pfam" id="PF00583">
    <property type="entry name" value="Acetyltransf_1"/>
    <property type="match status" value="1"/>
</dbReference>
<proteinExistence type="predicted"/>
<dbReference type="SUPFAM" id="SSF55729">
    <property type="entry name" value="Acyl-CoA N-acyltransferases (Nat)"/>
    <property type="match status" value="1"/>
</dbReference>
<dbReference type="InterPro" id="IPR016181">
    <property type="entry name" value="Acyl_CoA_acyltransferase"/>
</dbReference>
<evidence type="ECO:0000313" key="3">
    <source>
        <dbReference type="EMBL" id="WTP91823.1"/>
    </source>
</evidence>
<name>A0AAU1HP95_9ACTN</name>
<sequence>MSINVVRMADAHRAELHELLLAENWTQLAKELQQNSLQVFTQYVALVKGRVVGWLEGTARYEADAEVPGFPTPWAQVNYVLTHPAMRRRGIAGDLLRHFAHDEYSAGRRFMVLWHDRREDSGGRLAFFTAHGFQPVSGTGLFGIDLPQLLTGPGTAPPGQ</sequence>
<dbReference type="Gene3D" id="3.40.630.30">
    <property type="match status" value="1"/>
</dbReference>
<dbReference type="AlphaFoldDB" id="A0AAU1HP95"/>
<dbReference type="PROSITE" id="PS51186">
    <property type="entry name" value="GNAT"/>
    <property type="match status" value="1"/>
</dbReference>
<dbReference type="GO" id="GO:0016747">
    <property type="term" value="F:acyltransferase activity, transferring groups other than amino-acyl groups"/>
    <property type="evidence" value="ECO:0007669"/>
    <property type="project" value="InterPro"/>
</dbReference>
<feature type="domain" description="N-acetyltransferase" evidence="1">
    <location>
        <begin position="3"/>
        <end position="151"/>
    </location>
</feature>
<protein>
    <submittedName>
        <fullName evidence="2">GNAT family N-acetyltransferase</fullName>
    </submittedName>
</protein>
<dbReference type="CDD" id="cd04301">
    <property type="entry name" value="NAT_SF"/>
    <property type="match status" value="1"/>
</dbReference>
<dbReference type="InterPro" id="IPR000182">
    <property type="entry name" value="GNAT_dom"/>
</dbReference>